<gene>
    <name evidence="1" type="ORF">Pcinc_018151</name>
</gene>
<dbReference type="AlphaFoldDB" id="A0AAE1KJK9"/>
<dbReference type="EMBL" id="JAWQEG010001721">
    <property type="protein sequence ID" value="KAK3877116.1"/>
    <property type="molecule type" value="Genomic_DNA"/>
</dbReference>
<organism evidence="1 2">
    <name type="scientific">Petrolisthes cinctipes</name>
    <name type="common">Flat porcelain crab</name>
    <dbReference type="NCBI Taxonomy" id="88211"/>
    <lineage>
        <taxon>Eukaryota</taxon>
        <taxon>Metazoa</taxon>
        <taxon>Ecdysozoa</taxon>
        <taxon>Arthropoda</taxon>
        <taxon>Crustacea</taxon>
        <taxon>Multicrustacea</taxon>
        <taxon>Malacostraca</taxon>
        <taxon>Eumalacostraca</taxon>
        <taxon>Eucarida</taxon>
        <taxon>Decapoda</taxon>
        <taxon>Pleocyemata</taxon>
        <taxon>Anomura</taxon>
        <taxon>Galatheoidea</taxon>
        <taxon>Porcellanidae</taxon>
        <taxon>Petrolisthes</taxon>
    </lineage>
</organism>
<reference evidence="1" key="1">
    <citation type="submission" date="2023-10" db="EMBL/GenBank/DDBJ databases">
        <title>Genome assemblies of two species of porcelain crab, Petrolisthes cinctipes and Petrolisthes manimaculis (Anomura: Porcellanidae).</title>
        <authorList>
            <person name="Angst P."/>
        </authorList>
    </citation>
    <scope>NUCLEOTIDE SEQUENCE</scope>
    <source>
        <strain evidence="1">PB745_01</strain>
        <tissue evidence="1">Gill</tissue>
    </source>
</reference>
<comment type="caution">
    <text evidence="1">The sequence shown here is derived from an EMBL/GenBank/DDBJ whole genome shotgun (WGS) entry which is preliminary data.</text>
</comment>
<name>A0AAE1KJK9_PETCI</name>
<proteinExistence type="predicted"/>
<keyword evidence="2" id="KW-1185">Reference proteome</keyword>
<evidence type="ECO:0000313" key="2">
    <source>
        <dbReference type="Proteomes" id="UP001286313"/>
    </source>
</evidence>
<protein>
    <submittedName>
        <fullName evidence="1">Uncharacterized protein</fullName>
    </submittedName>
</protein>
<sequence length="153" mass="16671">MAVWEFHAHQHPGHKAGKAHPWEKDCKGLSPSCAVLLLTPTGGNPWLLARHNNHGHSRVSWNTSLVSTRATSWAGLPLTAIVHFQMTMLNSSWETESHPITDKLEAQGGKIKAMLIPYSTSSLTHPWTGVSLRPVNVTTGTISCGVHCRGRGL</sequence>
<accession>A0AAE1KJK9</accession>
<evidence type="ECO:0000313" key="1">
    <source>
        <dbReference type="EMBL" id="KAK3877116.1"/>
    </source>
</evidence>
<dbReference type="Proteomes" id="UP001286313">
    <property type="component" value="Unassembled WGS sequence"/>
</dbReference>